<dbReference type="Proteomes" id="UP000078529">
    <property type="component" value="Unassembled WGS sequence"/>
</dbReference>
<evidence type="ECO:0000313" key="2">
    <source>
        <dbReference type="Proteomes" id="UP000078529"/>
    </source>
</evidence>
<accession>A0A175RMY2</accession>
<evidence type="ECO:0000313" key="1">
    <source>
        <dbReference type="EMBL" id="KTR04997.1"/>
    </source>
</evidence>
<dbReference type="AlphaFoldDB" id="A0A175RMY2"/>
<dbReference type="PATRIC" id="fig|401562.4.peg.2440"/>
<protein>
    <submittedName>
        <fullName evidence="1">Uncharacterized protein</fullName>
    </submittedName>
</protein>
<dbReference type="EMBL" id="LDQA01000028">
    <property type="protein sequence ID" value="KTR04997.1"/>
    <property type="molecule type" value="Genomic_DNA"/>
</dbReference>
<organism evidence="1 2">
    <name type="scientific">Aureimonas ureilytica</name>
    <dbReference type="NCBI Taxonomy" id="401562"/>
    <lineage>
        <taxon>Bacteria</taxon>
        <taxon>Pseudomonadati</taxon>
        <taxon>Pseudomonadota</taxon>
        <taxon>Alphaproteobacteria</taxon>
        <taxon>Hyphomicrobiales</taxon>
        <taxon>Aurantimonadaceae</taxon>
        <taxon>Aureimonas</taxon>
    </lineage>
</organism>
<sequence length="87" mass="8970">MSFIFDGNETPEQRAARQKRGMDALAAGAAQPAQNVGQGMSAVAQALAYRAMDANKTPADPWAGMRETGGMAPGGGLSARLMKLFGA</sequence>
<dbReference type="RefSeq" id="WP_058600759.1">
    <property type="nucleotide sequence ID" value="NZ_LDQA01000028.1"/>
</dbReference>
<proteinExistence type="predicted"/>
<gene>
    <name evidence="1" type="ORF">NS365_13280</name>
</gene>
<keyword evidence="2" id="KW-1185">Reference proteome</keyword>
<comment type="caution">
    <text evidence="1">The sequence shown here is derived from an EMBL/GenBank/DDBJ whole genome shotgun (WGS) entry which is preliminary data.</text>
</comment>
<name>A0A175RMY2_9HYPH</name>
<reference evidence="1 2" key="1">
    <citation type="journal article" date="2016" name="Front. Microbiol.">
        <title>Genomic Resource of Rice Seed Associated Bacteria.</title>
        <authorList>
            <person name="Midha S."/>
            <person name="Bansal K."/>
            <person name="Sharma S."/>
            <person name="Kumar N."/>
            <person name="Patil P.P."/>
            <person name="Chaudhry V."/>
            <person name="Patil P.B."/>
        </authorList>
    </citation>
    <scope>NUCLEOTIDE SEQUENCE [LARGE SCALE GENOMIC DNA]</scope>
    <source>
        <strain evidence="1 2">NS365</strain>
    </source>
</reference>